<proteinExistence type="inferred from homology"/>
<keyword evidence="2 4" id="KW-0479">Metal-binding</keyword>
<dbReference type="PANTHER" id="PTHR24300">
    <property type="entry name" value="CYTOCHROME P450 508A4-RELATED"/>
    <property type="match status" value="1"/>
</dbReference>
<evidence type="ECO:0000256" key="3">
    <source>
        <dbReference type="ARBA" id="ARBA00023004"/>
    </source>
</evidence>
<dbReference type="InterPro" id="IPR001128">
    <property type="entry name" value="Cyt_P450"/>
</dbReference>
<keyword evidence="5" id="KW-0560">Oxidoreductase</keyword>
<dbReference type="GO" id="GO:0004497">
    <property type="term" value="F:monooxygenase activity"/>
    <property type="evidence" value="ECO:0007669"/>
    <property type="project" value="UniProtKB-KW"/>
</dbReference>
<dbReference type="InterPro" id="IPR017972">
    <property type="entry name" value="Cyt_P450_CS"/>
</dbReference>
<keyword evidence="7" id="KW-1185">Reference proteome</keyword>
<gene>
    <name evidence="6" type="ORF">BaRGS_00035327</name>
</gene>
<dbReference type="PROSITE" id="PS00086">
    <property type="entry name" value="CYTOCHROME_P450"/>
    <property type="match status" value="1"/>
</dbReference>
<dbReference type="PRINTS" id="PR00385">
    <property type="entry name" value="P450"/>
</dbReference>
<keyword evidence="4 5" id="KW-0349">Heme</keyword>
<evidence type="ECO:0000256" key="2">
    <source>
        <dbReference type="ARBA" id="ARBA00022723"/>
    </source>
</evidence>
<dbReference type="Gene3D" id="1.10.630.10">
    <property type="entry name" value="Cytochrome P450"/>
    <property type="match status" value="1"/>
</dbReference>
<reference evidence="6 7" key="1">
    <citation type="journal article" date="2023" name="Sci. Data">
        <title>Genome assembly of the Korean intertidal mud-creeper Batillaria attramentaria.</title>
        <authorList>
            <person name="Patra A.K."/>
            <person name="Ho P.T."/>
            <person name="Jun S."/>
            <person name="Lee S.J."/>
            <person name="Kim Y."/>
            <person name="Won Y.J."/>
        </authorList>
    </citation>
    <scope>NUCLEOTIDE SEQUENCE [LARGE SCALE GENOMIC DNA]</scope>
    <source>
        <strain evidence="6">Wonlab-2016</strain>
    </source>
</reference>
<comment type="caution">
    <text evidence="6">The sequence shown here is derived from an EMBL/GenBank/DDBJ whole genome shotgun (WGS) entry which is preliminary data.</text>
</comment>
<dbReference type="SUPFAM" id="SSF48264">
    <property type="entry name" value="Cytochrome P450"/>
    <property type="match status" value="1"/>
</dbReference>
<dbReference type="InterPro" id="IPR050182">
    <property type="entry name" value="Cytochrome_P450_fam2"/>
</dbReference>
<sequence>MEAVSTTAFLAAALLACAAAFVFSKLAKTRAQTLPPGPRGFSALKTLLVQIGSLPYQAVKWSKEYKSDVVLCQLPIGNRLFLCSAKATRELYASKDTEEVTNDRGPSYPAQHFLQYNLAFQSPDNPVWSKQRKLLHSTLKFYGDGVARFESTVQQELKRVVTELEEKVGQDVVLKDVLGHSIINIMVILVTGKSSDTYPDLNKAIADYDNKLTNLLTMRFVIYMKLFPFLVYVPGTWFKRVWDAAVVSKKRLLKLAFEDMKASWVPGQPRGMTDIFFDEQRKEGRDWLTDEYVKGLVLDLLFAGTSTTLETLSSMFLFFLHHPDVVKNIQAEVDRVVGSREPRLEDRPRCSYTEAAILESMRFLTLLPLGVSHKARDEVQFRGFTIPKGTLIFSVSWAMNNSADVWGDPGTFRPERFLDDKGNLLEATHPVRQQHLNFGVGKRACPGEVFARARIFLYVTTLLQRFDILPPQTESLLPLDKDSWHMGGFRVVKKYRCIFRKRSLSE</sequence>
<dbReference type="Proteomes" id="UP001519460">
    <property type="component" value="Unassembled WGS sequence"/>
</dbReference>
<protein>
    <recommendedName>
        <fullName evidence="8">Cytochrome P450</fullName>
    </recommendedName>
</protein>
<dbReference type="PRINTS" id="PR00463">
    <property type="entry name" value="EP450I"/>
</dbReference>
<organism evidence="6 7">
    <name type="scientific">Batillaria attramentaria</name>
    <dbReference type="NCBI Taxonomy" id="370345"/>
    <lineage>
        <taxon>Eukaryota</taxon>
        <taxon>Metazoa</taxon>
        <taxon>Spiralia</taxon>
        <taxon>Lophotrochozoa</taxon>
        <taxon>Mollusca</taxon>
        <taxon>Gastropoda</taxon>
        <taxon>Caenogastropoda</taxon>
        <taxon>Sorbeoconcha</taxon>
        <taxon>Cerithioidea</taxon>
        <taxon>Batillariidae</taxon>
        <taxon>Batillaria</taxon>
    </lineage>
</organism>
<evidence type="ECO:0000256" key="4">
    <source>
        <dbReference type="PIRSR" id="PIRSR602401-1"/>
    </source>
</evidence>
<dbReference type="InterPro" id="IPR036396">
    <property type="entry name" value="Cyt_P450_sf"/>
</dbReference>
<evidence type="ECO:0008006" key="8">
    <source>
        <dbReference type="Google" id="ProtNLM"/>
    </source>
</evidence>
<dbReference type="InterPro" id="IPR002401">
    <property type="entry name" value="Cyt_P450_E_grp-I"/>
</dbReference>
<dbReference type="Pfam" id="PF00067">
    <property type="entry name" value="p450"/>
    <property type="match status" value="1"/>
</dbReference>
<dbReference type="PANTHER" id="PTHR24300:SF403">
    <property type="entry name" value="CYTOCHROME P450 306A1"/>
    <property type="match status" value="1"/>
</dbReference>
<evidence type="ECO:0000256" key="1">
    <source>
        <dbReference type="ARBA" id="ARBA00010617"/>
    </source>
</evidence>
<dbReference type="GO" id="GO:0046872">
    <property type="term" value="F:metal ion binding"/>
    <property type="evidence" value="ECO:0007669"/>
    <property type="project" value="UniProtKB-KW"/>
</dbReference>
<dbReference type="EMBL" id="JACVVK020000470">
    <property type="protein sequence ID" value="KAK7473451.1"/>
    <property type="molecule type" value="Genomic_DNA"/>
</dbReference>
<keyword evidence="3 4" id="KW-0408">Iron</keyword>
<dbReference type="AlphaFoldDB" id="A0ABD0JF44"/>
<comment type="similarity">
    <text evidence="1 5">Belongs to the cytochrome P450 family.</text>
</comment>
<evidence type="ECO:0000256" key="5">
    <source>
        <dbReference type="RuleBase" id="RU000461"/>
    </source>
</evidence>
<evidence type="ECO:0000313" key="6">
    <source>
        <dbReference type="EMBL" id="KAK7473451.1"/>
    </source>
</evidence>
<accession>A0ABD0JF44</accession>
<comment type="cofactor">
    <cofactor evidence="4">
        <name>heme</name>
        <dbReference type="ChEBI" id="CHEBI:30413"/>
    </cofactor>
</comment>
<keyword evidence="5" id="KW-0503">Monooxygenase</keyword>
<feature type="binding site" description="axial binding residue" evidence="4">
    <location>
        <position position="445"/>
    </location>
    <ligand>
        <name>heme</name>
        <dbReference type="ChEBI" id="CHEBI:30413"/>
    </ligand>
    <ligandPart>
        <name>Fe</name>
        <dbReference type="ChEBI" id="CHEBI:18248"/>
    </ligandPart>
</feature>
<name>A0ABD0JF44_9CAEN</name>
<evidence type="ECO:0000313" key="7">
    <source>
        <dbReference type="Proteomes" id="UP001519460"/>
    </source>
</evidence>